<evidence type="ECO:0000259" key="8">
    <source>
        <dbReference type="PROSITE" id="PS50109"/>
    </source>
</evidence>
<dbReference type="InterPro" id="IPR036890">
    <property type="entry name" value="HATPase_C_sf"/>
</dbReference>
<dbReference type="Gene3D" id="3.30.565.10">
    <property type="entry name" value="Histidine kinase-like ATPase, C-terminal domain"/>
    <property type="match status" value="1"/>
</dbReference>
<dbReference type="InterPro" id="IPR050736">
    <property type="entry name" value="Sensor_HK_Regulatory"/>
</dbReference>
<dbReference type="PROSITE" id="PS50113">
    <property type="entry name" value="PAC"/>
    <property type="match status" value="1"/>
</dbReference>
<dbReference type="SMART" id="SM00387">
    <property type="entry name" value="HATPase_c"/>
    <property type="match status" value="1"/>
</dbReference>
<comment type="catalytic activity">
    <reaction evidence="1">
        <text>ATP + protein L-histidine = ADP + protein N-phospho-L-histidine.</text>
        <dbReference type="EC" id="2.7.13.3"/>
    </reaction>
</comment>
<reference evidence="11 12" key="1">
    <citation type="submission" date="2015-07" db="EMBL/GenBank/DDBJ databases">
        <title>The draft genome sequence of Leadbetterella sp. JN14-9.</title>
        <authorList>
            <person name="Liu Y."/>
            <person name="Du J."/>
            <person name="Shao Z."/>
        </authorList>
    </citation>
    <scope>NUCLEOTIDE SEQUENCE [LARGE SCALE GENOMIC DNA]</scope>
    <source>
        <strain evidence="11 12">JN14-9</strain>
    </source>
</reference>
<dbReference type="InterPro" id="IPR003594">
    <property type="entry name" value="HATPase_dom"/>
</dbReference>
<dbReference type="EMBL" id="LGTQ01000013">
    <property type="protein sequence ID" value="KPM46952.1"/>
    <property type="molecule type" value="Genomic_DNA"/>
</dbReference>
<dbReference type="InterPro" id="IPR005467">
    <property type="entry name" value="His_kinase_dom"/>
</dbReference>
<accession>A0A0P7BXY0</accession>
<dbReference type="SUPFAM" id="SSF55874">
    <property type="entry name" value="ATPase domain of HSP90 chaperone/DNA topoisomerase II/histidine kinase"/>
    <property type="match status" value="1"/>
</dbReference>
<dbReference type="OrthoDB" id="9808408at2"/>
<dbReference type="InterPro" id="IPR003661">
    <property type="entry name" value="HisK_dim/P_dom"/>
</dbReference>
<feature type="coiled-coil region" evidence="7">
    <location>
        <begin position="121"/>
        <end position="173"/>
    </location>
</feature>
<dbReference type="CDD" id="cd00130">
    <property type="entry name" value="PAS"/>
    <property type="match status" value="1"/>
</dbReference>
<sequence>MPESHQFETIFEYANEAILITDKRGFIRRANPAARTLFGYELHELNGQRIETLVPSRYRKDHSEHVSHYHQHQKPRSMGAGIDLFATRKDGTEFPVEVSLSPCYFEDENMVVAFVIDISERKKNEEQAKNYQLLLEKEVEDRTLILKEAISNLEETKKKLDQSLKKERELNQLKSRFISTASHEFRTPLATVLSSLSLVEKYTSIGKPEKVNRHIDRIKKSVRNLTEILDDLLSVNKIEEGKVILAPHDFELITYLKDMVAEVNIISKKGQSIKLETPDFDKLMIYQDPKLLRHIVLNLLSNAIKFSNEGTQIELKASEEENTLFIEIQDRGIGIPEENMENLFTRFFRADNAGQIQGTGLGLSIVKQYSELLGGDVTCQSIINQGTKFVVSIPKNLTNEKNTINRG</sequence>
<dbReference type="NCBIfam" id="TIGR00229">
    <property type="entry name" value="sensory_box"/>
    <property type="match status" value="1"/>
</dbReference>
<dbReference type="GO" id="GO:0000155">
    <property type="term" value="F:phosphorelay sensor kinase activity"/>
    <property type="evidence" value="ECO:0007669"/>
    <property type="project" value="InterPro"/>
</dbReference>
<keyword evidence="5" id="KW-0418">Kinase</keyword>
<dbReference type="CDD" id="cd00082">
    <property type="entry name" value="HisKA"/>
    <property type="match status" value="1"/>
</dbReference>
<dbReference type="InterPro" id="IPR036097">
    <property type="entry name" value="HisK_dim/P_sf"/>
</dbReference>
<evidence type="ECO:0000256" key="2">
    <source>
        <dbReference type="ARBA" id="ARBA00012438"/>
    </source>
</evidence>
<dbReference type="PRINTS" id="PR00344">
    <property type="entry name" value="BCTRLSENSOR"/>
</dbReference>
<keyword evidence="12" id="KW-1185">Reference proteome</keyword>
<keyword evidence="7" id="KW-0175">Coiled coil</keyword>
<dbReference type="Pfam" id="PF02518">
    <property type="entry name" value="HATPase_c"/>
    <property type="match status" value="1"/>
</dbReference>
<evidence type="ECO:0000256" key="4">
    <source>
        <dbReference type="ARBA" id="ARBA00022679"/>
    </source>
</evidence>
<dbReference type="PATRIC" id="fig|1605367.3.peg.858"/>
<dbReference type="Pfam" id="PF00512">
    <property type="entry name" value="HisKA"/>
    <property type="match status" value="1"/>
</dbReference>
<keyword evidence="3" id="KW-0597">Phosphoprotein</keyword>
<dbReference type="SUPFAM" id="SSF55785">
    <property type="entry name" value="PYP-like sensor domain (PAS domain)"/>
    <property type="match status" value="1"/>
</dbReference>
<dbReference type="InterPro" id="IPR035965">
    <property type="entry name" value="PAS-like_dom_sf"/>
</dbReference>
<dbReference type="InterPro" id="IPR000014">
    <property type="entry name" value="PAS"/>
</dbReference>
<dbReference type="AlphaFoldDB" id="A0A0P7BXY0"/>
<protein>
    <recommendedName>
        <fullName evidence="2">histidine kinase</fullName>
        <ecNumber evidence="2">2.7.13.3</ecNumber>
    </recommendedName>
</protein>
<organism evidence="11 12">
    <name type="scientific">Jiulongibacter sediminis</name>
    <dbReference type="NCBI Taxonomy" id="1605367"/>
    <lineage>
        <taxon>Bacteria</taxon>
        <taxon>Pseudomonadati</taxon>
        <taxon>Bacteroidota</taxon>
        <taxon>Cytophagia</taxon>
        <taxon>Cytophagales</taxon>
        <taxon>Leadbetterellaceae</taxon>
        <taxon>Jiulongibacter</taxon>
    </lineage>
</organism>
<dbReference type="Gene3D" id="3.30.450.20">
    <property type="entry name" value="PAS domain"/>
    <property type="match status" value="1"/>
</dbReference>
<dbReference type="InterPro" id="IPR004358">
    <property type="entry name" value="Sig_transdc_His_kin-like_C"/>
</dbReference>
<evidence type="ECO:0000256" key="6">
    <source>
        <dbReference type="ARBA" id="ARBA00023012"/>
    </source>
</evidence>
<comment type="caution">
    <text evidence="11">The sequence shown here is derived from an EMBL/GenBank/DDBJ whole genome shotgun (WGS) entry which is preliminary data.</text>
</comment>
<dbReference type="Proteomes" id="UP000050454">
    <property type="component" value="Unassembled WGS sequence"/>
</dbReference>
<dbReference type="EC" id="2.7.13.3" evidence="2"/>
<evidence type="ECO:0000256" key="5">
    <source>
        <dbReference type="ARBA" id="ARBA00022777"/>
    </source>
</evidence>
<dbReference type="STRING" id="1605367.AFM12_17120"/>
<gene>
    <name evidence="11" type="ORF">AFM12_17120</name>
</gene>
<name>A0A0P7BXY0_9BACT</name>
<evidence type="ECO:0000259" key="10">
    <source>
        <dbReference type="PROSITE" id="PS50113"/>
    </source>
</evidence>
<dbReference type="SMART" id="SM00091">
    <property type="entry name" value="PAS"/>
    <property type="match status" value="1"/>
</dbReference>
<dbReference type="Gene3D" id="1.10.287.130">
    <property type="match status" value="1"/>
</dbReference>
<feature type="domain" description="Histidine kinase" evidence="8">
    <location>
        <begin position="180"/>
        <end position="397"/>
    </location>
</feature>
<dbReference type="PANTHER" id="PTHR43711:SF26">
    <property type="entry name" value="SENSOR HISTIDINE KINASE RCSC"/>
    <property type="match status" value="1"/>
</dbReference>
<feature type="domain" description="PAC" evidence="10">
    <location>
        <begin position="80"/>
        <end position="130"/>
    </location>
</feature>
<dbReference type="RefSeq" id="WP_055150819.1">
    <property type="nucleotide sequence ID" value="NZ_JXSZ01000013.1"/>
</dbReference>
<dbReference type="PROSITE" id="PS50109">
    <property type="entry name" value="HIS_KIN"/>
    <property type="match status" value="1"/>
</dbReference>
<dbReference type="PROSITE" id="PS50112">
    <property type="entry name" value="PAS"/>
    <property type="match status" value="1"/>
</dbReference>
<keyword evidence="6" id="KW-0902">Two-component regulatory system</keyword>
<dbReference type="InterPro" id="IPR000700">
    <property type="entry name" value="PAS-assoc_C"/>
</dbReference>
<dbReference type="SMART" id="SM00388">
    <property type="entry name" value="HisKA"/>
    <property type="match status" value="1"/>
</dbReference>
<evidence type="ECO:0000313" key="12">
    <source>
        <dbReference type="Proteomes" id="UP000050454"/>
    </source>
</evidence>
<evidence type="ECO:0000256" key="7">
    <source>
        <dbReference type="SAM" id="Coils"/>
    </source>
</evidence>
<dbReference type="CDD" id="cd00075">
    <property type="entry name" value="HATPase"/>
    <property type="match status" value="1"/>
</dbReference>
<evidence type="ECO:0000313" key="11">
    <source>
        <dbReference type="EMBL" id="KPM46952.1"/>
    </source>
</evidence>
<dbReference type="SUPFAM" id="SSF47384">
    <property type="entry name" value="Homodimeric domain of signal transducing histidine kinase"/>
    <property type="match status" value="1"/>
</dbReference>
<evidence type="ECO:0000259" key="9">
    <source>
        <dbReference type="PROSITE" id="PS50112"/>
    </source>
</evidence>
<evidence type="ECO:0000256" key="3">
    <source>
        <dbReference type="ARBA" id="ARBA00022553"/>
    </source>
</evidence>
<evidence type="ECO:0000256" key="1">
    <source>
        <dbReference type="ARBA" id="ARBA00000085"/>
    </source>
</evidence>
<feature type="domain" description="PAS" evidence="9">
    <location>
        <begin position="3"/>
        <end position="56"/>
    </location>
</feature>
<proteinExistence type="predicted"/>
<dbReference type="Pfam" id="PF13426">
    <property type="entry name" value="PAS_9"/>
    <property type="match status" value="1"/>
</dbReference>
<dbReference type="PANTHER" id="PTHR43711">
    <property type="entry name" value="TWO-COMPONENT HISTIDINE KINASE"/>
    <property type="match status" value="1"/>
</dbReference>
<dbReference type="FunFam" id="3.30.565.10:FF:000006">
    <property type="entry name" value="Sensor histidine kinase WalK"/>
    <property type="match status" value="1"/>
</dbReference>
<keyword evidence="4" id="KW-0808">Transferase</keyword>